<evidence type="ECO:0000313" key="2">
    <source>
        <dbReference type="EMBL" id="RHW67461.1"/>
    </source>
</evidence>
<dbReference type="EMBL" id="QSBY01000011">
    <property type="protein sequence ID" value="RHW67461.1"/>
    <property type="molecule type" value="Genomic_DNA"/>
</dbReference>
<accession>A0A3L6KVB7</accession>
<reference evidence="2" key="1">
    <citation type="submission" date="2018-09" db="EMBL/GenBank/DDBJ databases">
        <title>whole genome sequence of T. equiperdum IVM-t1 strain.</title>
        <authorList>
            <person name="Suganuma K."/>
        </authorList>
    </citation>
    <scope>NUCLEOTIDE SEQUENCE [LARGE SCALE GENOMIC DNA]</scope>
    <source>
        <strain evidence="2">IVM-t1</strain>
    </source>
</reference>
<comment type="caution">
    <text evidence="2">The sequence shown here is derived from an EMBL/GenBank/DDBJ whole genome shotgun (WGS) entry which is preliminary data.</text>
</comment>
<protein>
    <submittedName>
        <fullName evidence="2">TFIIH basal transcription factor subunit</fullName>
    </submittedName>
</protein>
<feature type="compositionally biased region" description="Polar residues" evidence="1">
    <location>
        <begin position="250"/>
        <end position="259"/>
    </location>
</feature>
<name>A0A3L6KVB7_9TRYP</name>
<evidence type="ECO:0000256" key="1">
    <source>
        <dbReference type="SAM" id="MobiDB-lite"/>
    </source>
</evidence>
<organism evidence="2">
    <name type="scientific">Trypanosoma brucei equiperdum</name>
    <dbReference type="NCBI Taxonomy" id="630700"/>
    <lineage>
        <taxon>Eukaryota</taxon>
        <taxon>Discoba</taxon>
        <taxon>Euglenozoa</taxon>
        <taxon>Kinetoplastea</taxon>
        <taxon>Metakinetoplastina</taxon>
        <taxon>Trypanosomatida</taxon>
        <taxon>Trypanosomatidae</taxon>
        <taxon>Trypanosoma</taxon>
    </lineage>
</organism>
<dbReference type="AlphaFoldDB" id="A0A3L6KVB7"/>
<feature type="region of interest" description="Disordered" evidence="1">
    <location>
        <begin position="241"/>
        <end position="268"/>
    </location>
</feature>
<feature type="region of interest" description="Disordered" evidence="1">
    <location>
        <begin position="88"/>
        <end position="115"/>
    </location>
</feature>
<proteinExistence type="predicted"/>
<gene>
    <name evidence="2" type="primary">TSP2</name>
    <name evidence="2" type="ORF">DPX39_110119100</name>
</gene>
<sequence>MDVWDASLPGAGARRATTILQVYMRMGNYSPLSILVADSLCLTFKSDGATVAELGAYLGLTQDRVEIGINGMPREVYCTSLEFSHGDEYGENEQQRKDGAEKEWEGTSGIRKETQDTDEGGGMRYYINYATFLPFAYAHGSHMLLALCQLPLPKRVEGTVNSGELSNISISPNLRRVDCRSGLCCVNCRYWMGLWDLRSTIVKCPLCQADILDGILRDIRSRYNNKLADGRQLLVFGPVQQRQPCPQQRSGESAENTKGNAPKVGSDDTTNYPLARDPFLVQQALFFKFLYLHPFVCVNVGSFAVDADEVMTREEYAHRSKHKATVLDQFRLVHRNPSAIRVHLVDQVKVDEEKYAQAAKRLAKRVQLPPWLQSADLSSSATVLKSLLALQRTEERTGGSKRTRRDRDVTSVASYVAREFFDDDFVEIPLRREFSI</sequence>
<dbReference type="Proteomes" id="UP000266743">
    <property type="component" value="Chromosome 11"/>
</dbReference>